<evidence type="ECO:0000313" key="2">
    <source>
        <dbReference type="EMBL" id="RUS33640.1"/>
    </source>
</evidence>
<keyword evidence="3" id="KW-1185">Reference proteome</keyword>
<dbReference type="EMBL" id="RBNJ01001039">
    <property type="protein sequence ID" value="RUS33640.1"/>
    <property type="molecule type" value="Genomic_DNA"/>
</dbReference>
<evidence type="ECO:0000256" key="1">
    <source>
        <dbReference type="SAM" id="MobiDB-lite"/>
    </source>
</evidence>
<dbReference type="Proteomes" id="UP000274822">
    <property type="component" value="Unassembled WGS sequence"/>
</dbReference>
<gene>
    <name evidence="2" type="ORF">BC938DRAFT_470736</name>
</gene>
<proteinExistence type="predicted"/>
<protein>
    <submittedName>
        <fullName evidence="2">Uncharacterized protein</fullName>
    </submittedName>
</protein>
<organism evidence="2 3">
    <name type="scientific">Jimgerdemannia flammicorona</name>
    <dbReference type="NCBI Taxonomy" id="994334"/>
    <lineage>
        <taxon>Eukaryota</taxon>
        <taxon>Fungi</taxon>
        <taxon>Fungi incertae sedis</taxon>
        <taxon>Mucoromycota</taxon>
        <taxon>Mucoromycotina</taxon>
        <taxon>Endogonomycetes</taxon>
        <taxon>Endogonales</taxon>
        <taxon>Endogonaceae</taxon>
        <taxon>Jimgerdemannia</taxon>
    </lineage>
</organism>
<accession>A0A433QV20</accession>
<feature type="region of interest" description="Disordered" evidence="1">
    <location>
        <begin position="177"/>
        <end position="202"/>
    </location>
</feature>
<name>A0A433QV20_9FUNG</name>
<dbReference type="AlphaFoldDB" id="A0A433QV20"/>
<reference evidence="2 3" key="1">
    <citation type="journal article" date="2018" name="New Phytol.">
        <title>Phylogenomics of Endogonaceae and evolution of mycorrhizas within Mucoromycota.</title>
        <authorList>
            <person name="Chang Y."/>
            <person name="Desiro A."/>
            <person name="Na H."/>
            <person name="Sandor L."/>
            <person name="Lipzen A."/>
            <person name="Clum A."/>
            <person name="Barry K."/>
            <person name="Grigoriev I.V."/>
            <person name="Martin F.M."/>
            <person name="Stajich J.E."/>
            <person name="Smith M.E."/>
            <person name="Bonito G."/>
            <person name="Spatafora J.W."/>
        </authorList>
    </citation>
    <scope>NUCLEOTIDE SEQUENCE [LARGE SCALE GENOMIC DNA]</scope>
    <source>
        <strain evidence="2 3">AD002</strain>
    </source>
</reference>
<sequence>MTELLKPGSELEMNKFRLNASVCQPYTSISKFFATTPIEHWKDVDAFTKHVYEENPMTTAQEVFNNYTRSLSDITRKMNRLKTIGDTLLGIRRERAKRRKLITYKTRRNFQATAMNDKINLLADVYADESPRKGGDSDGEVAVEGLISGESTSRTFTLNVDQDEEDSSNPFLVSTTIAKNSVEEDAGGDGKMSDQDYEEEDEYTDAQYNIDDLKLKGMLNARKHGLDGDKTCQLRKKITTMDSTEDLDEDENVPAVVLGDTDGDKIVDAGTNGKVIDGWMLPDGRNVGELFTKYRATVKERDIFAASHIFDLADVALVHHARSLSDDDELWSEIEDAWDAKWGNYRPSEHVREYMTSLRKV</sequence>
<comment type="caution">
    <text evidence="2">The sequence shown here is derived from an EMBL/GenBank/DDBJ whole genome shotgun (WGS) entry which is preliminary data.</text>
</comment>
<evidence type="ECO:0000313" key="3">
    <source>
        <dbReference type="Proteomes" id="UP000274822"/>
    </source>
</evidence>